<reference evidence="7" key="1">
    <citation type="submission" date="2016-11" db="EMBL/GenBank/DDBJ databases">
        <title>Dehalogenimonas formicexedens sp. nov., a chlorinated alkane respiring bacterium isolated from contaminated groundwater.</title>
        <authorList>
            <person name="Key T.A."/>
            <person name="Bowman K.S."/>
            <person name="Lee I."/>
            <person name="Chun J."/>
            <person name="Albuquerque L."/>
            <person name="da Costa M.S."/>
            <person name="Rainey F.A."/>
            <person name="Moe W.M."/>
        </authorList>
    </citation>
    <scope>NUCLEOTIDE SEQUENCE [LARGE SCALE GENOMIC DNA]</scope>
    <source>
        <strain evidence="7">NSZ-14</strain>
    </source>
</reference>
<dbReference type="InterPro" id="IPR050962">
    <property type="entry name" value="Phosphate-bind_PstS"/>
</dbReference>
<dbReference type="STRING" id="1839801.Dform_01618"/>
<evidence type="ECO:0000256" key="3">
    <source>
        <dbReference type="ARBA" id="ARBA00022592"/>
    </source>
</evidence>
<keyword evidence="3 4" id="KW-0592">Phosphate transport</keyword>
<gene>
    <name evidence="6" type="ORF">Dform_01618</name>
</gene>
<dbReference type="InterPro" id="IPR005673">
    <property type="entry name" value="ABC_phos-bd_PstS"/>
</dbReference>
<dbReference type="GO" id="GO:0043190">
    <property type="term" value="C:ATP-binding cassette (ABC) transporter complex"/>
    <property type="evidence" value="ECO:0007669"/>
    <property type="project" value="InterPro"/>
</dbReference>
<evidence type="ECO:0000313" key="6">
    <source>
        <dbReference type="EMBL" id="APV44939.1"/>
    </source>
</evidence>
<keyword evidence="2 4" id="KW-0813">Transport</keyword>
<dbReference type="SUPFAM" id="SSF53850">
    <property type="entry name" value="Periplasmic binding protein-like II"/>
    <property type="match status" value="1"/>
</dbReference>
<comment type="similarity">
    <text evidence="1 4">Belongs to the PstS family.</text>
</comment>
<dbReference type="CDD" id="cd13565">
    <property type="entry name" value="PBP2_PstS"/>
    <property type="match status" value="1"/>
</dbReference>
<dbReference type="GO" id="GO:0042301">
    <property type="term" value="F:phosphate ion binding"/>
    <property type="evidence" value="ECO:0007669"/>
    <property type="project" value="InterPro"/>
</dbReference>
<evidence type="ECO:0000259" key="5">
    <source>
        <dbReference type="Pfam" id="PF12849"/>
    </source>
</evidence>
<dbReference type="PROSITE" id="PS51257">
    <property type="entry name" value="PROKAR_LIPOPROTEIN"/>
    <property type="match status" value="1"/>
</dbReference>
<dbReference type="PANTHER" id="PTHR42996:SF1">
    <property type="entry name" value="PHOSPHATE-BINDING PROTEIN PSTS"/>
    <property type="match status" value="1"/>
</dbReference>
<accession>A0A1P8F8Z1</accession>
<dbReference type="Pfam" id="PF12849">
    <property type="entry name" value="PBP_like_2"/>
    <property type="match status" value="1"/>
</dbReference>
<dbReference type="InterPro" id="IPR024370">
    <property type="entry name" value="PBP_domain"/>
</dbReference>
<dbReference type="PIRSF" id="PIRSF002756">
    <property type="entry name" value="PstS"/>
    <property type="match status" value="1"/>
</dbReference>
<organism evidence="6 7">
    <name type="scientific">Dehalogenimonas formicexedens</name>
    <dbReference type="NCBI Taxonomy" id="1839801"/>
    <lineage>
        <taxon>Bacteria</taxon>
        <taxon>Bacillati</taxon>
        <taxon>Chloroflexota</taxon>
        <taxon>Dehalococcoidia</taxon>
        <taxon>Dehalococcoidales</taxon>
        <taxon>Dehalococcoidaceae</taxon>
        <taxon>Dehalogenimonas</taxon>
    </lineage>
</organism>
<dbReference type="RefSeq" id="WP_076004548.1">
    <property type="nucleotide sequence ID" value="NZ_CP018258.1"/>
</dbReference>
<proteinExistence type="inferred from homology"/>
<dbReference type="Proteomes" id="UP000185934">
    <property type="component" value="Chromosome"/>
</dbReference>
<evidence type="ECO:0000256" key="4">
    <source>
        <dbReference type="PIRNR" id="PIRNR002756"/>
    </source>
</evidence>
<keyword evidence="7" id="KW-1185">Reference proteome</keyword>
<evidence type="ECO:0000256" key="1">
    <source>
        <dbReference type="ARBA" id="ARBA00008725"/>
    </source>
</evidence>
<sequence>MKIRRFLKWFALPTILVVSLLGGMIGCGDNSNTTTPPGSTTTNPPGSNSALAPFPATPVALNGAGATFPAVLYQKWFDVFNQQYKVPINYQAVGSGSGISAITGLTVDFGASDGIMTDAQVAAATAAGGPILHIPMTSGAVVLTYNLPGIKSGDLKLSGDVLANIFLTNIKKWNDPAIVALNPTLTLPNADITVVHRSDGSGTTNIFTNYLSKVSSEWSTRVGSANSVNWPGGVGGSGNAGVAGQVQQIPNSIGYVELIYALQNNMAFAQLKNKSGNFITPSLESTTAAAQGITLPDDMKIMITDSANANAYPIAGFTWILVYQNQTNKDKGTELVNFLWWALHDGTSYEAGLQFAAIPADAVKKAEVLIKSIKYQGQPILP</sequence>
<dbReference type="Gene3D" id="3.40.190.10">
    <property type="entry name" value="Periplasmic binding protein-like II"/>
    <property type="match status" value="2"/>
</dbReference>
<evidence type="ECO:0000256" key="2">
    <source>
        <dbReference type="ARBA" id="ARBA00022448"/>
    </source>
</evidence>
<dbReference type="EMBL" id="CP018258">
    <property type="protein sequence ID" value="APV44939.1"/>
    <property type="molecule type" value="Genomic_DNA"/>
</dbReference>
<evidence type="ECO:0000313" key="7">
    <source>
        <dbReference type="Proteomes" id="UP000185934"/>
    </source>
</evidence>
<dbReference type="PANTHER" id="PTHR42996">
    <property type="entry name" value="PHOSPHATE-BINDING PROTEIN PSTS"/>
    <property type="match status" value="1"/>
</dbReference>
<dbReference type="NCBIfam" id="TIGR00975">
    <property type="entry name" value="3a0107s03"/>
    <property type="match status" value="1"/>
</dbReference>
<dbReference type="GO" id="GO:0035435">
    <property type="term" value="P:phosphate ion transmembrane transport"/>
    <property type="evidence" value="ECO:0007669"/>
    <property type="project" value="InterPro"/>
</dbReference>
<dbReference type="KEGG" id="dfo:Dform_01618"/>
<name>A0A1P8F8Z1_9CHLR</name>
<protein>
    <recommendedName>
        <fullName evidence="4">Phosphate-binding protein</fullName>
    </recommendedName>
</protein>
<dbReference type="AlphaFoldDB" id="A0A1P8F8Z1"/>
<feature type="domain" description="PBP" evidence="5">
    <location>
        <begin position="56"/>
        <end position="339"/>
    </location>
</feature>